<feature type="transmembrane region" description="Helical" evidence="4">
    <location>
        <begin position="267"/>
        <end position="286"/>
    </location>
</feature>
<evidence type="ECO:0000256" key="4">
    <source>
        <dbReference type="SAM" id="Phobius"/>
    </source>
</evidence>
<keyword evidence="3" id="KW-0862">Zinc</keyword>
<organism evidence="6 7">
    <name type="scientific">Brassica napus</name>
    <name type="common">Rape</name>
    <dbReference type="NCBI Taxonomy" id="3708"/>
    <lineage>
        <taxon>Eukaryota</taxon>
        <taxon>Viridiplantae</taxon>
        <taxon>Streptophyta</taxon>
        <taxon>Embryophyta</taxon>
        <taxon>Tracheophyta</taxon>
        <taxon>Spermatophyta</taxon>
        <taxon>Magnoliopsida</taxon>
        <taxon>eudicotyledons</taxon>
        <taxon>Gunneridae</taxon>
        <taxon>Pentapetalae</taxon>
        <taxon>rosids</taxon>
        <taxon>malvids</taxon>
        <taxon>Brassicales</taxon>
        <taxon>Brassicaceae</taxon>
        <taxon>Brassiceae</taxon>
        <taxon>Brassica</taxon>
    </lineage>
</organism>
<feature type="transmembrane region" description="Helical" evidence="4">
    <location>
        <begin position="154"/>
        <end position="176"/>
    </location>
</feature>
<dbReference type="Pfam" id="PF12906">
    <property type="entry name" value="RINGv"/>
    <property type="match status" value="1"/>
</dbReference>
<dbReference type="Proteomes" id="UP000824890">
    <property type="component" value="Unassembled WGS sequence"/>
</dbReference>
<keyword evidence="4" id="KW-0812">Transmembrane</keyword>
<dbReference type="CDD" id="cd16702">
    <property type="entry name" value="RING_CH-C4HC3_MARCH6"/>
    <property type="match status" value="1"/>
</dbReference>
<keyword evidence="4" id="KW-0472">Membrane</keyword>
<feature type="transmembrane region" description="Helical" evidence="4">
    <location>
        <begin position="659"/>
        <end position="686"/>
    </location>
</feature>
<protein>
    <recommendedName>
        <fullName evidence="5">RING-CH-type domain-containing protein</fullName>
    </recommendedName>
</protein>
<feature type="transmembrane region" description="Helical" evidence="4">
    <location>
        <begin position="617"/>
        <end position="638"/>
    </location>
</feature>
<feature type="transmembrane region" description="Helical" evidence="4">
    <location>
        <begin position="786"/>
        <end position="805"/>
    </location>
</feature>
<reference evidence="6 7" key="1">
    <citation type="submission" date="2021-05" db="EMBL/GenBank/DDBJ databases">
        <title>Genome Assembly of Synthetic Allotetraploid Brassica napus Reveals Homoeologous Exchanges between Subgenomes.</title>
        <authorList>
            <person name="Davis J.T."/>
        </authorList>
    </citation>
    <scope>NUCLEOTIDE SEQUENCE [LARGE SCALE GENOMIC DNA]</scope>
    <source>
        <strain evidence="7">cv. Da-Ae</strain>
        <tissue evidence="6">Seedling</tissue>
    </source>
</reference>
<feature type="transmembrane region" description="Helical" evidence="4">
    <location>
        <begin position="208"/>
        <end position="231"/>
    </location>
</feature>
<dbReference type="Gene3D" id="3.30.40.10">
    <property type="entry name" value="Zinc/RING finger domain, C3HC4 (zinc finger)"/>
    <property type="match status" value="1"/>
</dbReference>
<proteinExistence type="predicted"/>
<feature type="transmembrane region" description="Helical" evidence="4">
    <location>
        <begin position="111"/>
        <end position="134"/>
    </location>
</feature>
<feature type="domain" description="RING-CH-type" evidence="5">
    <location>
        <begin position="18"/>
        <end position="79"/>
    </location>
</feature>
<feature type="transmembrane region" description="Helical" evidence="4">
    <location>
        <begin position="570"/>
        <end position="597"/>
    </location>
</feature>
<comment type="caution">
    <text evidence="6">The sequence shown here is derived from an EMBL/GenBank/DDBJ whole genome shotgun (WGS) entry which is preliminary data.</text>
</comment>
<feature type="transmembrane region" description="Helical" evidence="4">
    <location>
        <begin position="439"/>
        <end position="459"/>
    </location>
</feature>
<dbReference type="InterPro" id="IPR056521">
    <property type="entry name" value="MARCHF6-like_C"/>
</dbReference>
<keyword evidence="2" id="KW-0863">Zinc-finger</keyword>
<dbReference type="Pfam" id="PF23113">
    <property type="entry name" value="MARCHF6_C"/>
    <property type="match status" value="1"/>
</dbReference>
<feature type="transmembrane region" description="Helical" evidence="4">
    <location>
        <begin position="706"/>
        <end position="723"/>
    </location>
</feature>
<dbReference type="PANTHER" id="PTHR13145">
    <property type="entry name" value="SSM4 PROTEIN"/>
    <property type="match status" value="1"/>
</dbReference>
<evidence type="ECO:0000256" key="2">
    <source>
        <dbReference type="ARBA" id="ARBA00022771"/>
    </source>
</evidence>
<dbReference type="InterPro" id="IPR011016">
    <property type="entry name" value="Znf_RING-CH"/>
</dbReference>
<gene>
    <name evidence="6" type="ORF">HID58_029747</name>
</gene>
<evidence type="ECO:0000256" key="3">
    <source>
        <dbReference type="ARBA" id="ARBA00022833"/>
    </source>
</evidence>
<evidence type="ECO:0000256" key="1">
    <source>
        <dbReference type="ARBA" id="ARBA00022723"/>
    </source>
</evidence>
<name>A0ABQ8CDZ4_BRANA</name>
<dbReference type="PROSITE" id="PS51292">
    <property type="entry name" value="ZF_RING_CH"/>
    <property type="match status" value="1"/>
</dbReference>
<keyword evidence="7" id="KW-1185">Reference proteome</keyword>
<keyword evidence="4" id="KW-1133">Transmembrane helix</keyword>
<dbReference type="SUPFAM" id="SSF57850">
    <property type="entry name" value="RING/U-box"/>
    <property type="match status" value="1"/>
</dbReference>
<accession>A0ABQ8CDZ4</accession>
<dbReference type="EMBL" id="JAGKQM010000008">
    <property type="protein sequence ID" value="KAH0915301.1"/>
    <property type="molecule type" value="Genomic_DNA"/>
</dbReference>
<keyword evidence="1" id="KW-0479">Metal-binding</keyword>
<evidence type="ECO:0000259" key="5">
    <source>
        <dbReference type="PROSITE" id="PS51292"/>
    </source>
</evidence>
<dbReference type="SMART" id="SM00744">
    <property type="entry name" value="RINGv"/>
    <property type="match status" value="1"/>
</dbReference>
<sequence>MAQATAMAKALRHIDDEEEEDDEDVCRICRTPGDADNPLQYPCACRGSIKFVHQDCLLQWLNYSKAHQCEVSLLLLNSFIIDVVAAPTRLPLKEFVVGIAMKVWRCRVSHASLRLSLVLLACLLTVSFITFWTWRLAFVKSFGEARRLFLSHMSTVLVLTDCLLGFLLSAIIIFILHKAASLRNFFRHLGRNFLFNELVRIQSPLFRLAKIVFAIVASNMIFLGVVIFVPFTLGRVIILHHVASADFLKGFVAGPSKLYDDVTTLTVGYMFVVFLYLEIIALIRYFKGQQLLNFDRLYGVAASIVETIPPLLRQLLVGIKLGAKVACYFGVFPLMCGWWLDVCTVSMFGETMSKRVEFLSVSPLASSLVHWAVGVLYVLKICICEEELLLKVLHREALFFLYDPEDDDDDDESFQFLIEETVHKFARDVLFDSAKYGSLIFLLVFLPVKLAIIMAPSVFPLDISVSDPFTEIPAGLLLFTICTQFIIEHFRLWTTVKSLVRCWFTSVCLALGLTDLLLPRPEDKVGQDNGDGEPERAMDVLPATVDPSRSLVLARNVEQSHSGYIFVLRVVLLLLAAWVTLLLFNTALIVVSVSLGRALFNAIPTLPITHGIKCNDLYAFVIGTYAFWTTISGTMYALEHLKSERTSVLLNQIWRWCGIVFKSSVLVAIWIFIIPVLIGLALELLVIVPMRVPVDETPVFLLYQDWALGFIFLKIWTTSIILLDDSWKAKFERVEEDGFTRLQGLWVFKEIVSPILMKLLTALCVPYVLAKGVFPMLGYPLVVNSAVYRFAWIGCLSASLFFSCAKRCHVWFINLHNSIRDDLYLVGRRLLNFEEAALAKPKSSASEDDGEGDGDT</sequence>
<evidence type="ECO:0000313" key="7">
    <source>
        <dbReference type="Proteomes" id="UP000824890"/>
    </source>
</evidence>
<dbReference type="InterPro" id="IPR013083">
    <property type="entry name" value="Znf_RING/FYVE/PHD"/>
</dbReference>
<dbReference type="PANTHER" id="PTHR13145:SF8">
    <property type="entry name" value="E3 UBIQUITIN LIGASE SUD1"/>
    <property type="match status" value="1"/>
</dbReference>
<evidence type="ECO:0000313" key="6">
    <source>
        <dbReference type="EMBL" id="KAH0915301.1"/>
    </source>
</evidence>
<feature type="transmembrane region" description="Helical" evidence="4">
    <location>
        <begin position="755"/>
        <end position="774"/>
    </location>
</feature>